<dbReference type="InterPro" id="IPR032783">
    <property type="entry name" value="AraC_lig"/>
</dbReference>
<dbReference type="InterPro" id="IPR018060">
    <property type="entry name" value="HTH_AraC"/>
</dbReference>
<accession>A0A843YIA5</accession>
<evidence type="ECO:0000256" key="1">
    <source>
        <dbReference type="ARBA" id="ARBA00023015"/>
    </source>
</evidence>
<dbReference type="InterPro" id="IPR050204">
    <property type="entry name" value="AraC_XylS_family_regulators"/>
</dbReference>
<reference evidence="5 6" key="1">
    <citation type="submission" date="2019-10" db="EMBL/GenBank/DDBJ databases">
        <title>Epibacterium sp. nov., isolated from seawater.</title>
        <authorList>
            <person name="Zhang X."/>
            <person name="Li N."/>
        </authorList>
    </citation>
    <scope>NUCLEOTIDE SEQUENCE [LARGE SCALE GENOMIC DNA]</scope>
    <source>
        <strain evidence="5 6">SM1979</strain>
    </source>
</reference>
<sequence>MDRLTTLLTQFHLSVGSTEVTKANLVVLQDGQGVAVRLCYYTKGTVPAHEVARVLWAGYVDWSGRVNPFLVALPKVATYDLAENPEAQGLVEIICNEAKGKRCGAQSVVNRLAEVLIVRMLRHQLEHGATEPGLLAGLADPRINRAVVAIHDRPGQSWDNASLAQEAGLSLSRFSELFSATVGETPMGYLRRWRLILAQQDLQRGARVDAVARRYAYASGEAFSRAFRRAYGVSPMAVRKGETVASV</sequence>
<protein>
    <submittedName>
        <fullName evidence="5">Helix-turn-helix domain-containing protein</fullName>
    </submittedName>
</protein>
<dbReference type="EMBL" id="WIBF01000008">
    <property type="protein sequence ID" value="MQQ09538.1"/>
    <property type="molecule type" value="Genomic_DNA"/>
</dbReference>
<dbReference type="GO" id="GO:0003700">
    <property type="term" value="F:DNA-binding transcription factor activity"/>
    <property type="evidence" value="ECO:0007669"/>
    <property type="project" value="InterPro"/>
</dbReference>
<comment type="caution">
    <text evidence="5">The sequence shown here is derived from an EMBL/GenBank/DDBJ whole genome shotgun (WGS) entry which is preliminary data.</text>
</comment>
<dbReference type="PANTHER" id="PTHR46796:SF7">
    <property type="entry name" value="ARAC FAMILY TRANSCRIPTIONAL REGULATOR"/>
    <property type="match status" value="1"/>
</dbReference>
<keyword evidence="3" id="KW-0804">Transcription</keyword>
<keyword evidence="6" id="KW-1185">Reference proteome</keyword>
<evidence type="ECO:0000313" key="5">
    <source>
        <dbReference type="EMBL" id="MQQ09538.1"/>
    </source>
</evidence>
<feature type="domain" description="HTH araC/xylS-type" evidence="4">
    <location>
        <begin position="144"/>
        <end position="241"/>
    </location>
</feature>
<dbReference type="Gene3D" id="1.10.10.60">
    <property type="entry name" value="Homeodomain-like"/>
    <property type="match status" value="1"/>
</dbReference>
<dbReference type="SUPFAM" id="SSF46689">
    <property type="entry name" value="Homeodomain-like"/>
    <property type="match status" value="2"/>
</dbReference>
<organism evidence="5 6">
    <name type="scientific">Tritonibacter litoralis</name>
    <dbReference type="NCBI Taxonomy" id="2662264"/>
    <lineage>
        <taxon>Bacteria</taxon>
        <taxon>Pseudomonadati</taxon>
        <taxon>Pseudomonadota</taxon>
        <taxon>Alphaproteobacteria</taxon>
        <taxon>Rhodobacterales</taxon>
        <taxon>Paracoccaceae</taxon>
        <taxon>Tritonibacter</taxon>
    </lineage>
</organism>
<dbReference type="AlphaFoldDB" id="A0A843YIA5"/>
<dbReference type="PROSITE" id="PS00041">
    <property type="entry name" value="HTH_ARAC_FAMILY_1"/>
    <property type="match status" value="1"/>
</dbReference>
<evidence type="ECO:0000256" key="2">
    <source>
        <dbReference type="ARBA" id="ARBA00023125"/>
    </source>
</evidence>
<dbReference type="Pfam" id="PF12852">
    <property type="entry name" value="Cupin_6"/>
    <property type="match status" value="1"/>
</dbReference>
<evidence type="ECO:0000259" key="4">
    <source>
        <dbReference type="PROSITE" id="PS01124"/>
    </source>
</evidence>
<dbReference type="GO" id="GO:0043565">
    <property type="term" value="F:sequence-specific DNA binding"/>
    <property type="evidence" value="ECO:0007669"/>
    <property type="project" value="InterPro"/>
</dbReference>
<dbReference type="InterPro" id="IPR009057">
    <property type="entry name" value="Homeodomain-like_sf"/>
</dbReference>
<name>A0A843YIA5_9RHOB</name>
<keyword evidence="2" id="KW-0238">DNA-binding</keyword>
<evidence type="ECO:0000256" key="3">
    <source>
        <dbReference type="ARBA" id="ARBA00023163"/>
    </source>
</evidence>
<dbReference type="Proteomes" id="UP000444174">
    <property type="component" value="Unassembled WGS sequence"/>
</dbReference>
<dbReference type="PROSITE" id="PS01124">
    <property type="entry name" value="HTH_ARAC_FAMILY_2"/>
    <property type="match status" value="1"/>
</dbReference>
<dbReference type="SMART" id="SM00342">
    <property type="entry name" value="HTH_ARAC"/>
    <property type="match status" value="1"/>
</dbReference>
<proteinExistence type="predicted"/>
<dbReference type="PANTHER" id="PTHR46796">
    <property type="entry name" value="HTH-TYPE TRANSCRIPTIONAL ACTIVATOR RHAS-RELATED"/>
    <property type="match status" value="1"/>
</dbReference>
<keyword evidence="1" id="KW-0805">Transcription regulation</keyword>
<dbReference type="Pfam" id="PF12833">
    <property type="entry name" value="HTH_18"/>
    <property type="match status" value="1"/>
</dbReference>
<dbReference type="InterPro" id="IPR018062">
    <property type="entry name" value="HTH_AraC-typ_CS"/>
</dbReference>
<evidence type="ECO:0000313" key="6">
    <source>
        <dbReference type="Proteomes" id="UP000444174"/>
    </source>
</evidence>
<gene>
    <name evidence="5" type="ORF">GFB49_13805</name>
</gene>